<keyword evidence="3" id="KW-1185">Reference proteome</keyword>
<dbReference type="EMBL" id="MU864438">
    <property type="protein sequence ID" value="KAK4185859.1"/>
    <property type="molecule type" value="Genomic_DNA"/>
</dbReference>
<feature type="compositionally biased region" description="Polar residues" evidence="1">
    <location>
        <begin position="379"/>
        <end position="393"/>
    </location>
</feature>
<feature type="compositionally biased region" description="Low complexity" evidence="1">
    <location>
        <begin position="58"/>
        <end position="71"/>
    </location>
</feature>
<feature type="compositionally biased region" description="Basic and acidic residues" evidence="1">
    <location>
        <begin position="204"/>
        <end position="233"/>
    </location>
</feature>
<sequence length="422" mass="44832">MDLDQFGGRTDDDLFADDIEPVAYEETTIVPDAVFPETQHTLEPAVVPAPVAVVPPQQPAAAIPSPAAVAPHAPPPKSLAQSRHNQRPDKPQRAPTQPKPSETSSSSTTPATEAQNATVAAAPTSSGPPPSAPKGPAAATKNTASAVSEARLGSGANPRTKLTEAELAARMEKMRIVNAEKTRQFEQAQRDESEHAVAYAKGMEAARKRRAEDAAKRKVAEEERKRLEDERAKNRDRKLKAMGMKEGGWDEGKEERLREEEQRGFKGAHGGIRGTKGSGLSGSRFASSPGDGSEGDSSFGDAGPRGRGDRGGRGGRRGGRGGSRQLFDTGDEYERGGYRNRGSNQNPPSHQQQQQPAPPPPAKKLQDESEFPALPGSTKAPQVSTTWTATKATSGPLPDLPVTSPVGRWADEVDDSISGFKP</sequence>
<reference evidence="2" key="2">
    <citation type="submission" date="2023-05" db="EMBL/GenBank/DDBJ databases">
        <authorList>
            <consortium name="Lawrence Berkeley National Laboratory"/>
            <person name="Steindorff A."/>
            <person name="Hensen N."/>
            <person name="Bonometti L."/>
            <person name="Westerberg I."/>
            <person name="Brannstrom I.O."/>
            <person name="Guillou S."/>
            <person name="Cros-Aarteil S."/>
            <person name="Calhoun S."/>
            <person name="Haridas S."/>
            <person name="Kuo A."/>
            <person name="Mondo S."/>
            <person name="Pangilinan J."/>
            <person name="Riley R."/>
            <person name="Labutti K."/>
            <person name="Andreopoulos B."/>
            <person name="Lipzen A."/>
            <person name="Chen C."/>
            <person name="Yanf M."/>
            <person name="Daum C."/>
            <person name="Ng V."/>
            <person name="Clum A."/>
            <person name="Ohm R."/>
            <person name="Martin F."/>
            <person name="Silar P."/>
            <person name="Natvig D."/>
            <person name="Lalanne C."/>
            <person name="Gautier V."/>
            <person name="Ament-Velasquez S.L."/>
            <person name="Kruys A."/>
            <person name="Hutchinson M.I."/>
            <person name="Powell A.J."/>
            <person name="Barry K."/>
            <person name="Miller A.N."/>
            <person name="Grigoriev I.V."/>
            <person name="Debuchy R."/>
            <person name="Gladieux P."/>
            <person name="Thoren M.H."/>
            <person name="Johannesson H."/>
        </authorList>
    </citation>
    <scope>NUCLEOTIDE SEQUENCE</scope>
    <source>
        <strain evidence="2">PSN309</strain>
    </source>
</reference>
<name>A0AAN7AGK5_9PEZI</name>
<reference evidence="2" key="1">
    <citation type="journal article" date="2023" name="Mol. Phylogenet. Evol.">
        <title>Genome-scale phylogeny and comparative genomics of the fungal order Sordariales.</title>
        <authorList>
            <person name="Hensen N."/>
            <person name="Bonometti L."/>
            <person name="Westerberg I."/>
            <person name="Brannstrom I.O."/>
            <person name="Guillou S."/>
            <person name="Cros-Aarteil S."/>
            <person name="Calhoun S."/>
            <person name="Haridas S."/>
            <person name="Kuo A."/>
            <person name="Mondo S."/>
            <person name="Pangilinan J."/>
            <person name="Riley R."/>
            <person name="LaButti K."/>
            <person name="Andreopoulos B."/>
            <person name="Lipzen A."/>
            <person name="Chen C."/>
            <person name="Yan M."/>
            <person name="Daum C."/>
            <person name="Ng V."/>
            <person name="Clum A."/>
            <person name="Steindorff A."/>
            <person name="Ohm R.A."/>
            <person name="Martin F."/>
            <person name="Silar P."/>
            <person name="Natvig D.O."/>
            <person name="Lalanne C."/>
            <person name="Gautier V."/>
            <person name="Ament-Velasquez S.L."/>
            <person name="Kruys A."/>
            <person name="Hutchinson M.I."/>
            <person name="Powell A.J."/>
            <person name="Barry K."/>
            <person name="Miller A.N."/>
            <person name="Grigoriev I.V."/>
            <person name="Debuchy R."/>
            <person name="Gladieux P."/>
            <person name="Hiltunen Thoren M."/>
            <person name="Johannesson H."/>
        </authorList>
    </citation>
    <scope>NUCLEOTIDE SEQUENCE</scope>
    <source>
        <strain evidence="2">PSN309</strain>
    </source>
</reference>
<evidence type="ECO:0000256" key="1">
    <source>
        <dbReference type="SAM" id="MobiDB-lite"/>
    </source>
</evidence>
<dbReference type="Proteomes" id="UP001302126">
    <property type="component" value="Unassembled WGS sequence"/>
</dbReference>
<feature type="compositionally biased region" description="Low complexity" evidence="1">
    <location>
        <begin position="343"/>
        <end position="355"/>
    </location>
</feature>
<feature type="region of interest" description="Disordered" evidence="1">
    <location>
        <begin position="58"/>
        <end position="161"/>
    </location>
</feature>
<feature type="compositionally biased region" description="Gly residues" evidence="1">
    <location>
        <begin position="267"/>
        <end position="280"/>
    </location>
</feature>
<organism evidence="2 3">
    <name type="scientific">Podospora australis</name>
    <dbReference type="NCBI Taxonomy" id="1536484"/>
    <lineage>
        <taxon>Eukaryota</taxon>
        <taxon>Fungi</taxon>
        <taxon>Dikarya</taxon>
        <taxon>Ascomycota</taxon>
        <taxon>Pezizomycotina</taxon>
        <taxon>Sordariomycetes</taxon>
        <taxon>Sordariomycetidae</taxon>
        <taxon>Sordariales</taxon>
        <taxon>Podosporaceae</taxon>
        <taxon>Podospora</taxon>
    </lineage>
</organism>
<feature type="compositionally biased region" description="Low complexity" evidence="1">
    <location>
        <begin position="287"/>
        <end position="302"/>
    </location>
</feature>
<feature type="region of interest" description="Disordered" evidence="1">
    <location>
        <begin position="182"/>
        <end position="422"/>
    </location>
</feature>
<feature type="compositionally biased region" description="Basic and acidic residues" evidence="1">
    <location>
        <begin position="182"/>
        <end position="195"/>
    </location>
</feature>
<accession>A0AAN7AGK5</accession>
<proteinExistence type="predicted"/>
<comment type="caution">
    <text evidence="2">The sequence shown here is derived from an EMBL/GenBank/DDBJ whole genome shotgun (WGS) entry which is preliminary data.</text>
</comment>
<gene>
    <name evidence="2" type="ORF">QBC35DRAFT_388597</name>
</gene>
<feature type="compositionally biased region" description="Low complexity" evidence="1">
    <location>
        <begin position="95"/>
        <end position="125"/>
    </location>
</feature>
<feature type="compositionally biased region" description="Basic and acidic residues" evidence="1">
    <location>
        <begin position="247"/>
        <end position="264"/>
    </location>
</feature>
<evidence type="ECO:0000313" key="3">
    <source>
        <dbReference type="Proteomes" id="UP001302126"/>
    </source>
</evidence>
<protein>
    <submittedName>
        <fullName evidence="2">Uncharacterized protein</fullName>
    </submittedName>
</protein>
<dbReference type="AlphaFoldDB" id="A0AAN7AGK5"/>
<evidence type="ECO:0000313" key="2">
    <source>
        <dbReference type="EMBL" id="KAK4185859.1"/>
    </source>
</evidence>